<dbReference type="InterPro" id="IPR020040">
    <property type="entry name" value="Ribosomal_uL6_a/b-dom"/>
</dbReference>
<feature type="domain" description="Large ribosomal subunit protein uL6 alpha-beta" evidence="8">
    <location>
        <begin position="75"/>
        <end position="148"/>
    </location>
</feature>
<evidence type="ECO:0000256" key="4">
    <source>
        <dbReference type="ARBA" id="ARBA00035454"/>
    </source>
</evidence>
<dbReference type="PANTHER" id="PTHR11655:SF14">
    <property type="entry name" value="LARGE RIBOSOMAL SUBUNIT PROTEIN UL6M"/>
    <property type="match status" value="1"/>
</dbReference>
<dbReference type="Proteomes" id="UP000262583">
    <property type="component" value="Chromosome"/>
</dbReference>
<protein>
    <recommendedName>
        <fullName evidence="4 5">50S ribosomal protein L6</fullName>
    </recommendedName>
</protein>
<dbReference type="SUPFAM" id="SSF56053">
    <property type="entry name" value="Ribosomal protein L6"/>
    <property type="match status" value="2"/>
</dbReference>
<evidence type="ECO:0000313" key="9">
    <source>
        <dbReference type="EMBL" id="AXA35179.1"/>
    </source>
</evidence>
<dbReference type="KEGG" id="schv:BRCON_0402"/>
<evidence type="ECO:0000313" key="10">
    <source>
        <dbReference type="Proteomes" id="UP000262583"/>
    </source>
</evidence>
<dbReference type="PROSITE" id="PS00525">
    <property type="entry name" value="RIBOSOMAL_L6_1"/>
    <property type="match status" value="1"/>
</dbReference>
<organism evidence="9 10">
    <name type="scientific">Sumerlaea chitinivorans</name>
    <dbReference type="NCBI Taxonomy" id="2250252"/>
    <lineage>
        <taxon>Bacteria</taxon>
        <taxon>Candidatus Sumerlaeota</taxon>
        <taxon>Candidatus Sumerlaeia</taxon>
        <taxon>Candidatus Sumerlaeales</taxon>
        <taxon>Candidatus Sumerlaeaceae</taxon>
        <taxon>Candidatus Sumerlaea</taxon>
    </lineage>
</organism>
<comment type="similarity">
    <text evidence="1 6">Belongs to the universal ribosomal protein uL6 family.</text>
</comment>
<name>A0A2Z4Y2J3_SUMC1</name>
<evidence type="ECO:0000259" key="8">
    <source>
        <dbReference type="Pfam" id="PF00347"/>
    </source>
</evidence>
<dbReference type="InterPro" id="IPR002358">
    <property type="entry name" value="Ribosomal_uL6_CS"/>
</dbReference>
<reference evidence="9 10" key="1">
    <citation type="submission" date="2018-05" db="EMBL/GenBank/DDBJ databases">
        <title>A metagenomic window into the 2 km-deep terrestrial subsurface aquifer revealed taxonomically and functionally diverse microbial community comprising novel uncultured bacterial lineages.</title>
        <authorList>
            <person name="Kadnikov V.V."/>
            <person name="Mardanov A.V."/>
            <person name="Beletsky A.V."/>
            <person name="Banks D."/>
            <person name="Pimenov N.V."/>
            <person name="Frank Y.A."/>
            <person name="Karnachuk O.V."/>
            <person name="Ravin N.V."/>
        </authorList>
    </citation>
    <scope>NUCLEOTIDE SEQUENCE [LARGE SCALE GENOMIC DNA]</scope>
    <source>
        <strain evidence="9">BY</strain>
    </source>
</reference>
<dbReference type="InterPro" id="IPR036789">
    <property type="entry name" value="Ribosomal_uL6-like_a/b-dom_sf"/>
</dbReference>
<feature type="domain" description="Large ribosomal subunit protein uL6 alpha-beta" evidence="8">
    <location>
        <begin position="2"/>
        <end position="66"/>
    </location>
</feature>
<dbReference type="PIRSF" id="PIRSF002162">
    <property type="entry name" value="Ribosomal_L6"/>
    <property type="match status" value="1"/>
</dbReference>
<dbReference type="InterPro" id="IPR019906">
    <property type="entry name" value="Ribosomal_uL6_bac-type"/>
</dbReference>
<comment type="function">
    <text evidence="7">This protein binds to the 23S rRNA, and is important in its secondary structure. It is located near the subunit interface in the base of the L7/L12 stalk, and near the tRNA binding site of the peptidyltransferase center.</text>
</comment>
<gene>
    <name evidence="9" type="ORF">BRCON_0402</name>
</gene>
<dbReference type="GO" id="GO:0019843">
    <property type="term" value="F:rRNA binding"/>
    <property type="evidence" value="ECO:0007669"/>
    <property type="project" value="UniProtKB-UniRule"/>
</dbReference>
<dbReference type="PRINTS" id="PR00059">
    <property type="entry name" value="RIBOSOMALL6"/>
</dbReference>
<accession>A0A2Z4Y2J3</accession>
<dbReference type="FunFam" id="3.90.930.12:FF:000001">
    <property type="entry name" value="50S ribosomal protein L6"/>
    <property type="match status" value="1"/>
</dbReference>
<keyword evidence="2 6" id="KW-0689">Ribosomal protein</keyword>
<keyword evidence="3 6" id="KW-0687">Ribonucleoprotein</keyword>
<dbReference type="Gene3D" id="3.90.930.12">
    <property type="entry name" value="Ribosomal protein L6, alpha-beta domain"/>
    <property type="match status" value="2"/>
</dbReference>
<dbReference type="InterPro" id="IPR000702">
    <property type="entry name" value="Ribosomal_uL6-like"/>
</dbReference>
<evidence type="ECO:0000256" key="7">
    <source>
        <dbReference type="RuleBase" id="RU003870"/>
    </source>
</evidence>
<evidence type="ECO:0000256" key="3">
    <source>
        <dbReference type="ARBA" id="ARBA00023274"/>
    </source>
</evidence>
<evidence type="ECO:0000256" key="5">
    <source>
        <dbReference type="NCBIfam" id="TIGR03654"/>
    </source>
</evidence>
<keyword evidence="7" id="KW-0699">rRNA-binding</keyword>
<keyword evidence="7" id="KW-0694">RNA-binding</keyword>
<dbReference type="GO" id="GO:0002181">
    <property type="term" value="P:cytoplasmic translation"/>
    <property type="evidence" value="ECO:0007669"/>
    <property type="project" value="TreeGrafter"/>
</dbReference>
<evidence type="ECO:0000256" key="1">
    <source>
        <dbReference type="ARBA" id="ARBA00009356"/>
    </source>
</evidence>
<proteinExistence type="inferred from homology"/>
<dbReference type="GO" id="GO:0003735">
    <property type="term" value="F:structural constituent of ribosome"/>
    <property type="evidence" value="ECO:0007669"/>
    <property type="project" value="UniProtKB-UniRule"/>
</dbReference>
<dbReference type="EMBL" id="CP030759">
    <property type="protein sequence ID" value="AXA35179.1"/>
    <property type="molecule type" value="Genomic_DNA"/>
</dbReference>
<dbReference type="Pfam" id="PF00347">
    <property type="entry name" value="Ribosomal_L6"/>
    <property type="match status" value="2"/>
</dbReference>
<dbReference type="NCBIfam" id="TIGR03654">
    <property type="entry name" value="L6_bact"/>
    <property type="match status" value="1"/>
</dbReference>
<dbReference type="GO" id="GO:0022625">
    <property type="term" value="C:cytosolic large ribosomal subunit"/>
    <property type="evidence" value="ECO:0007669"/>
    <property type="project" value="UniProtKB-UniRule"/>
</dbReference>
<dbReference type="AlphaFoldDB" id="A0A2Z4Y2J3"/>
<evidence type="ECO:0000256" key="6">
    <source>
        <dbReference type="RuleBase" id="RU003869"/>
    </source>
</evidence>
<evidence type="ECO:0000256" key="2">
    <source>
        <dbReference type="ARBA" id="ARBA00022980"/>
    </source>
</evidence>
<dbReference type="PANTHER" id="PTHR11655">
    <property type="entry name" value="60S/50S RIBOSOMAL PROTEIN L6/L9"/>
    <property type="match status" value="1"/>
</dbReference>
<sequence>MKIDGNEVSVKGPKGQLSMKLPGRVSVEVRDGAVHVTRHGDDKQARAFHGLTQRLIRNMVIGVTEGFKKELEINGVGYRASLEGKKLVLQLGYSHPVEYEPPTGITLEVPKQTSVIVHGIDKQLVGEVAAKIRSFRPPEPYKGKGIKYVDERILRKVGKAGAK</sequence>